<name>A0A9D4SAG7_DREPO</name>
<dbReference type="Proteomes" id="UP000828390">
    <property type="component" value="Unassembled WGS sequence"/>
</dbReference>
<evidence type="ECO:0000313" key="3">
    <source>
        <dbReference type="EMBL" id="KAH3898619.1"/>
    </source>
</evidence>
<keyword evidence="1" id="KW-0863">Zinc-finger</keyword>
<dbReference type="AlphaFoldDB" id="A0A9D4SAG7"/>
<comment type="caution">
    <text evidence="3">The sequence shown here is derived from an EMBL/GenBank/DDBJ whole genome shotgun (WGS) entry which is preliminary data.</text>
</comment>
<evidence type="ECO:0000259" key="2">
    <source>
        <dbReference type="PROSITE" id="PS50158"/>
    </source>
</evidence>
<dbReference type="GO" id="GO:0008270">
    <property type="term" value="F:zinc ion binding"/>
    <property type="evidence" value="ECO:0007669"/>
    <property type="project" value="UniProtKB-KW"/>
</dbReference>
<dbReference type="SMART" id="SM00343">
    <property type="entry name" value="ZnF_C2HC"/>
    <property type="match status" value="1"/>
</dbReference>
<protein>
    <recommendedName>
        <fullName evidence="2">CCHC-type domain-containing protein</fullName>
    </recommendedName>
</protein>
<accession>A0A9D4SAG7</accession>
<feature type="domain" description="CCHC-type" evidence="2">
    <location>
        <begin position="58"/>
        <end position="71"/>
    </location>
</feature>
<sequence>MSSTNFIRWTWRKPRKKQPIQAKKTQMCAHSNAQCNRCGHEKWQRWHLRQCPAIGTQCYRCGKFGHYARKCFSKCITRRTKTLFKRERDMSRISKYNERKAVSTLLPVNTAQPQLKKPAPDVKNYEQDMIELNEKYQKLSVNFNDVCEEMKEGKCEQLKVFMTCMDKVEQALDAAEDAKPLCTGQAKKTLKTRVNKIDRLLKDIFNNRMFFKNVNLFNDDIPKVLAQCDLPEEEINRFDRRKAKYFDTSKEYTFGALYY</sequence>
<dbReference type="GO" id="GO:0003676">
    <property type="term" value="F:nucleic acid binding"/>
    <property type="evidence" value="ECO:0007669"/>
    <property type="project" value="InterPro"/>
</dbReference>
<dbReference type="Pfam" id="PF00098">
    <property type="entry name" value="zf-CCHC"/>
    <property type="match status" value="1"/>
</dbReference>
<dbReference type="InterPro" id="IPR001878">
    <property type="entry name" value="Znf_CCHC"/>
</dbReference>
<evidence type="ECO:0000256" key="1">
    <source>
        <dbReference type="PROSITE-ProRule" id="PRU00047"/>
    </source>
</evidence>
<keyword evidence="1" id="KW-0862">Zinc</keyword>
<proteinExistence type="predicted"/>
<keyword evidence="1" id="KW-0479">Metal-binding</keyword>
<keyword evidence="4" id="KW-1185">Reference proteome</keyword>
<evidence type="ECO:0000313" key="4">
    <source>
        <dbReference type="Proteomes" id="UP000828390"/>
    </source>
</evidence>
<reference evidence="3" key="1">
    <citation type="journal article" date="2019" name="bioRxiv">
        <title>The Genome of the Zebra Mussel, Dreissena polymorpha: A Resource for Invasive Species Research.</title>
        <authorList>
            <person name="McCartney M.A."/>
            <person name="Auch B."/>
            <person name="Kono T."/>
            <person name="Mallez S."/>
            <person name="Zhang Y."/>
            <person name="Obille A."/>
            <person name="Becker A."/>
            <person name="Abrahante J.E."/>
            <person name="Garbe J."/>
            <person name="Badalamenti J.P."/>
            <person name="Herman A."/>
            <person name="Mangelson H."/>
            <person name="Liachko I."/>
            <person name="Sullivan S."/>
            <person name="Sone E.D."/>
            <person name="Koren S."/>
            <person name="Silverstein K.A.T."/>
            <person name="Beckman K.B."/>
            <person name="Gohl D.M."/>
        </authorList>
    </citation>
    <scope>NUCLEOTIDE SEQUENCE</scope>
    <source>
        <strain evidence="3">Duluth1</strain>
        <tissue evidence="3">Whole animal</tissue>
    </source>
</reference>
<dbReference type="PROSITE" id="PS50158">
    <property type="entry name" value="ZF_CCHC"/>
    <property type="match status" value="1"/>
</dbReference>
<organism evidence="3 4">
    <name type="scientific">Dreissena polymorpha</name>
    <name type="common">Zebra mussel</name>
    <name type="synonym">Mytilus polymorpha</name>
    <dbReference type="NCBI Taxonomy" id="45954"/>
    <lineage>
        <taxon>Eukaryota</taxon>
        <taxon>Metazoa</taxon>
        <taxon>Spiralia</taxon>
        <taxon>Lophotrochozoa</taxon>
        <taxon>Mollusca</taxon>
        <taxon>Bivalvia</taxon>
        <taxon>Autobranchia</taxon>
        <taxon>Heteroconchia</taxon>
        <taxon>Euheterodonta</taxon>
        <taxon>Imparidentia</taxon>
        <taxon>Neoheterodontei</taxon>
        <taxon>Myida</taxon>
        <taxon>Dreissenoidea</taxon>
        <taxon>Dreissenidae</taxon>
        <taxon>Dreissena</taxon>
    </lineage>
</organism>
<gene>
    <name evidence="3" type="ORF">DPMN_022856</name>
</gene>
<dbReference type="EMBL" id="JAIWYP010000001">
    <property type="protein sequence ID" value="KAH3898619.1"/>
    <property type="molecule type" value="Genomic_DNA"/>
</dbReference>
<reference evidence="3" key="2">
    <citation type="submission" date="2020-11" db="EMBL/GenBank/DDBJ databases">
        <authorList>
            <person name="McCartney M.A."/>
            <person name="Auch B."/>
            <person name="Kono T."/>
            <person name="Mallez S."/>
            <person name="Becker A."/>
            <person name="Gohl D.M."/>
            <person name="Silverstein K.A.T."/>
            <person name="Koren S."/>
            <person name="Bechman K.B."/>
            <person name="Herman A."/>
            <person name="Abrahante J.E."/>
            <person name="Garbe J."/>
        </authorList>
    </citation>
    <scope>NUCLEOTIDE SEQUENCE</scope>
    <source>
        <strain evidence="3">Duluth1</strain>
        <tissue evidence="3">Whole animal</tissue>
    </source>
</reference>